<protein>
    <submittedName>
        <fullName evidence="2">2-isopropylmalate synthase</fullName>
    </submittedName>
</protein>
<feature type="chain" id="PRO_5001973361" evidence="1">
    <location>
        <begin position="24"/>
        <end position="285"/>
    </location>
</feature>
<dbReference type="EMBL" id="AVBH01000208">
    <property type="protein sequence ID" value="KGO97778.1"/>
    <property type="molecule type" value="Genomic_DNA"/>
</dbReference>
<dbReference type="RefSeq" id="WP_036138667.1">
    <property type="nucleotide sequence ID" value="NZ_AUHT01000007.1"/>
</dbReference>
<dbReference type="eggNOG" id="COG0810">
    <property type="taxonomic scope" value="Bacteria"/>
</dbReference>
<comment type="caution">
    <text evidence="2">The sequence shown here is derived from an EMBL/GenBank/DDBJ whole genome shotgun (WGS) entry which is preliminary data.</text>
</comment>
<sequence>MHLKGWLVACATVLLLLAPAAGARKLDPELLAQAEASMIVTGRIDIAPDGSVDGFDLDRAGELPDYIVGFIGDTVPEWRFEPVLQDGQPVHARATMTLRLLGTPIDGGSLKISMKGASFGEGGDPAVPRSQRMKPPAYPAGALRSNVQGDVYLLLKVDLAGKVEEVAVEQVNLRTIVVGRRAENFRKQLAAAAVGAARRWRFTETAPGDVPDRGYWTFRLPVTYSLGGVPQPRYGQWQPYFPGERHTRPEWVGGDDGGGSADALVAGHPHAIGTGPKLLTPLAEG</sequence>
<dbReference type="AlphaFoldDB" id="A0A0A0M434"/>
<reference evidence="2 3" key="1">
    <citation type="submission" date="2013-08" db="EMBL/GenBank/DDBJ databases">
        <title>Genomic analysis of Lysobacter defluvii.</title>
        <authorList>
            <person name="Wang Q."/>
            <person name="Wang G."/>
        </authorList>
    </citation>
    <scope>NUCLEOTIDE SEQUENCE [LARGE SCALE GENOMIC DNA]</scope>
    <source>
        <strain evidence="2 3">IMMIB APB-9</strain>
    </source>
</reference>
<keyword evidence="3" id="KW-1185">Reference proteome</keyword>
<gene>
    <name evidence="2" type="ORF">N791_07900</name>
</gene>
<dbReference type="STRING" id="1385515.GCA_000423325_01444"/>
<organism evidence="2 3">
    <name type="scientific">Lysobacter defluvii IMMIB APB-9 = DSM 18482</name>
    <dbReference type="NCBI Taxonomy" id="1385515"/>
    <lineage>
        <taxon>Bacteria</taxon>
        <taxon>Pseudomonadati</taxon>
        <taxon>Pseudomonadota</taxon>
        <taxon>Gammaproteobacteria</taxon>
        <taxon>Lysobacterales</taxon>
        <taxon>Lysobacteraceae</taxon>
        <taxon>Novilysobacter</taxon>
    </lineage>
</organism>
<evidence type="ECO:0000256" key="1">
    <source>
        <dbReference type="SAM" id="SignalP"/>
    </source>
</evidence>
<evidence type="ECO:0000313" key="2">
    <source>
        <dbReference type="EMBL" id="KGO97778.1"/>
    </source>
</evidence>
<keyword evidence="1" id="KW-0732">Signal</keyword>
<accession>A0A0A0M434</accession>
<evidence type="ECO:0000313" key="3">
    <source>
        <dbReference type="Proteomes" id="UP000030003"/>
    </source>
</evidence>
<dbReference type="Gene3D" id="3.30.1150.10">
    <property type="match status" value="1"/>
</dbReference>
<proteinExistence type="predicted"/>
<dbReference type="Proteomes" id="UP000030003">
    <property type="component" value="Unassembled WGS sequence"/>
</dbReference>
<name>A0A0A0M434_9GAMM</name>
<dbReference type="SUPFAM" id="SSF74653">
    <property type="entry name" value="TolA/TonB C-terminal domain"/>
    <property type="match status" value="1"/>
</dbReference>
<feature type="signal peptide" evidence="1">
    <location>
        <begin position="1"/>
        <end position="23"/>
    </location>
</feature>